<feature type="chain" id="PRO_5009935428" evidence="1">
    <location>
        <begin position="18"/>
        <end position="471"/>
    </location>
</feature>
<feature type="signal peptide" evidence="1">
    <location>
        <begin position="1"/>
        <end position="17"/>
    </location>
</feature>
<dbReference type="InterPro" id="IPR019019">
    <property type="entry name" value="H-type_lectin_domain"/>
</dbReference>
<dbReference type="Proteomes" id="UP000185192">
    <property type="component" value="Unassembled WGS sequence"/>
</dbReference>
<dbReference type="GO" id="GO:0007155">
    <property type="term" value="P:cell adhesion"/>
    <property type="evidence" value="ECO:0007669"/>
    <property type="project" value="InterPro"/>
</dbReference>
<keyword evidence="4" id="KW-1185">Reference proteome</keyword>
<evidence type="ECO:0000313" key="4">
    <source>
        <dbReference type="Proteomes" id="UP000185192"/>
    </source>
</evidence>
<feature type="domain" description="H-type lectin" evidence="2">
    <location>
        <begin position="37"/>
        <end position="99"/>
    </location>
</feature>
<reference evidence="4" key="1">
    <citation type="submission" date="2016-11" db="EMBL/GenBank/DDBJ databases">
        <authorList>
            <person name="Varghese N."/>
            <person name="Submissions S."/>
        </authorList>
    </citation>
    <scope>NUCLEOTIDE SEQUENCE [LARGE SCALE GENOMIC DNA]</scope>
    <source>
        <strain evidence="4">DSM 22363</strain>
    </source>
</reference>
<organism evidence="3 4">
    <name type="scientific">Parasphingorhabdus marina DSM 22363</name>
    <dbReference type="NCBI Taxonomy" id="1123272"/>
    <lineage>
        <taxon>Bacteria</taxon>
        <taxon>Pseudomonadati</taxon>
        <taxon>Pseudomonadota</taxon>
        <taxon>Alphaproteobacteria</taxon>
        <taxon>Sphingomonadales</taxon>
        <taxon>Sphingomonadaceae</taxon>
        <taxon>Parasphingorhabdus</taxon>
    </lineage>
</organism>
<evidence type="ECO:0000256" key="1">
    <source>
        <dbReference type="SAM" id="SignalP"/>
    </source>
</evidence>
<dbReference type="AlphaFoldDB" id="A0A1N6D7U8"/>
<dbReference type="SUPFAM" id="SSF141086">
    <property type="entry name" value="Agglutinin HPA-like"/>
    <property type="match status" value="1"/>
</dbReference>
<sequence>MLLALAVWPAFLSPAMAGRFEAGSFTAHDTFGNRNPVRVTFQQPFDTVPIVVALADTAGNNSASIRITNVSTTGFDELILEPDNWDGQHIAQNVHYIAVEPGRHVLPDGQIVEAGRISTAATQFGSGVAGTASWQSVSFSELLPGTPSVIAQIQSANSETQSVANAPSRPHITAIMQGLTSAGFQVALDRSQANSGPIPSSETIGWIAFPGNLSGTFPDIASNPVTWSSVNTGATIRGWDNGCFTSGIGQTSSSRIVVAKKISRNNADGGWFRRCSLNSSTIGLRVDEDRDQDNERSVASADAERASIIAFSRSFHALLEPDISASKVHVTFEDPFGGEFALPDAVVEYLITVENDGNAPPNHDSLILTEALPSSLSLVVSDFAGPGSGPIQFQDGSPSSGLSFSFAGFGNFADSVDFSTDGVNFTYTPSDSGDGTDPAVTHIRIQPAGFMAPNTGTGATSFAIRLKGKIN</sequence>
<evidence type="ECO:0000313" key="3">
    <source>
        <dbReference type="EMBL" id="SIN66855.1"/>
    </source>
</evidence>
<protein>
    <submittedName>
        <fullName evidence="3">Conserved repeat domain-containing protein</fullName>
    </submittedName>
</protein>
<keyword evidence="1" id="KW-0732">Signal</keyword>
<dbReference type="InterPro" id="IPR037221">
    <property type="entry name" value="H-type_lectin_dom_sf"/>
</dbReference>
<accession>A0A1N6D7U8</accession>
<gene>
    <name evidence="3" type="ORF">SAMN02745824_1664</name>
</gene>
<dbReference type="GO" id="GO:0030246">
    <property type="term" value="F:carbohydrate binding"/>
    <property type="evidence" value="ECO:0007669"/>
    <property type="project" value="InterPro"/>
</dbReference>
<name>A0A1N6D7U8_9SPHN</name>
<dbReference type="Gene3D" id="2.60.40.2080">
    <property type="match status" value="2"/>
</dbReference>
<dbReference type="Pfam" id="PF09458">
    <property type="entry name" value="H_lectin"/>
    <property type="match status" value="1"/>
</dbReference>
<proteinExistence type="predicted"/>
<evidence type="ECO:0000259" key="2">
    <source>
        <dbReference type="Pfam" id="PF09458"/>
    </source>
</evidence>
<dbReference type="STRING" id="1123272.SAMN02745824_1664"/>
<dbReference type="EMBL" id="FSQW01000001">
    <property type="protein sequence ID" value="SIN66855.1"/>
    <property type="molecule type" value="Genomic_DNA"/>
</dbReference>